<organism evidence="2 3">
    <name type="scientific">Cucurbitaria berberidis CBS 394.84</name>
    <dbReference type="NCBI Taxonomy" id="1168544"/>
    <lineage>
        <taxon>Eukaryota</taxon>
        <taxon>Fungi</taxon>
        <taxon>Dikarya</taxon>
        <taxon>Ascomycota</taxon>
        <taxon>Pezizomycotina</taxon>
        <taxon>Dothideomycetes</taxon>
        <taxon>Pleosporomycetidae</taxon>
        <taxon>Pleosporales</taxon>
        <taxon>Pleosporineae</taxon>
        <taxon>Cucurbitariaceae</taxon>
        <taxon>Cucurbitaria</taxon>
    </lineage>
</organism>
<dbReference type="Proteomes" id="UP000800039">
    <property type="component" value="Unassembled WGS sequence"/>
</dbReference>
<evidence type="ECO:0000313" key="2">
    <source>
        <dbReference type="EMBL" id="KAF1844373.1"/>
    </source>
</evidence>
<name>A0A9P4L7Q8_9PLEO</name>
<dbReference type="RefSeq" id="XP_040786936.1">
    <property type="nucleotide sequence ID" value="XM_040929195.1"/>
</dbReference>
<proteinExistence type="predicted"/>
<evidence type="ECO:0000256" key="1">
    <source>
        <dbReference type="SAM" id="SignalP"/>
    </source>
</evidence>
<reference evidence="2" key="1">
    <citation type="submission" date="2020-01" db="EMBL/GenBank/DDBJ databases">
        <authorList>
            <consortium name="DOE Joint Genome Institute"/>
            <person name="Haridas S."/>
            <person name="Albert R."/>
            <person name="Binder M."/>
            <person name="Bloem J."/>
            <person name="Labutti K."/>
            <person name="Salamov A."/>
            <person name="Andreopoulos B."/>
            <person name="Baker S.E."/>
            <person name="Barry K."/>
            <person name="Bills G."/>
            <person name="Bluhm B.H."/>
            <person name="Cannon C."/>
            <person name="Castanera R."/>
            <person name="Culley D.E."/>
            <person name="Daum C."/>
            <person name="Ezra D."/>
            <person name="Gonzalez J.B."/>
            <person name="Henrissat B."/>
            <person name="Kuo A."/>
            <person name="Liang C."/>
            <person name="Lipzen A."/>
            <person name="Lutzoni F."/>
            <person name="Magnuson J."/>
            <person name="Mondo S."/>
            <person name="Nolan M."/>
            <person name="Ohm R."/>
            <person name="Pangilinan J."/>
            <person name="Park H.-J."/>
            <person name="Ramirez L."/>
            <person name="Alfaro M."/>
            <person name="Sun H."/>
            <person name="Tritt A."/>
            <person name="Yoshinaga Y."/>
            <person name="Zwiers L.-H."/>
            <person name="Turgeon B.G."/>
            <person name="Goodwin S.B."/>
            <person name="Spatafora J.W."/>
            <person name="Crous P.W."/>
            <person name="Grigoriev I.V."/>
        </authorList>
    </citation>
    <scope>NUCLEOTIDE SEQUENCE</scope>
    <source>
        <strain evidence="2">CBS 394.84</strain>
    </source>
</reference>
<dbReference type="GeneID" id="63846447"/>
<dbReference type="AlphaFoldDB" id="A0A9P4L7Q8"/>
<gene>
    <name evidence="2" type="ORF">K460DRAFT_290353</name>
</gene>
<dbReference type="Gene3D" id="3.90.550.10">
    <property type="entry name" value="Spore Coat Polysaccharide Biosynthesis Protein SpsA, Chain A"/>
    <property type="match status" value="1"/>
</dbReference>
<comment type="caution">
    <text evidence="2">The sequence shown here is derived from an EMBL/GenBank/DDBJ whole genome shotgun (WGS) entry which is preliminary data.</text>
</comment>
<keyword evidence="3" id="KW-1185">Reference proteome</keyword>
<protein>
    <submittedName>
        <fullName evidence="2">Glycosyltransferase family 34 protein</fullName>
    </submittedName>
</protein>
<accession>A0A9P4L7Q8</accession>
<feature type="chain" id="PRO_5040453110" evidence="1">
    <location>
        <begin position="29"/>
        <end position="369"/>
    </location>
</feature>
<dbReference type="EMBL" id="ML976617">
    <property type="protein sequence ID" value="KAF1844373.1"/>
    <property type="molecule type" value="Genomic_DNA"/>
</dbReference>
<dbReference type="OrthoDB" id="407658at2759"/>
<dbReference type="InterPro" id="IPR029044">
    <property type="entry name" value="Nucleotide-diphossugar_trans"/>
</dbReference>
<keyword evidence="1" id="KW-0732">Signal</keyword>
<feature type="signal peptide" evidence="1">
    <location>
        <begin position="1"/>
        <end position="28"/>
    </location>
</feature>
<evidence type="ECO:0000313" key="3">
    <source>
        <dbReference type="Proteomes" id="UP000800039"/>
    </source>
</evidence>
<sequence length="369" mass="42182">MTCPRPPVSRSILALILGLCMLLSYTYPSLVSTLTSGAHNLTLTPAPWNATRQQNDIRIAKATIHYDRSNALYSQALALHEGHNKQFGYEMHVLRRRIVRGALNRLLFVQQLIITELQKREEERVEWIMYFDPDVVLWNERIPLQVYLPPVEDVETFKTVEIVGMRFGGRALRLNVFLMRVSAGSVELLTLAMARVLESKSDRDGDDAAVDAAAIALQAILDQDQHRDKAVYQSPWWYDNQGPLTGESGFLSHMKGALGIIHHMAKKPERSKDRSPFPRPDEWHMFWSSHTEARKVLGEAKDRGHTAEMGELKELVRDVRLWLASGTSDAKELMWRVEALKERLEIDTGDVEQDVWYETRRDASNEGPK</sequence>